<feature type="compositionally biased region" description="Basic and acidic residues" evidence="1">
    <location>
        <begin position="339"/>
        <end position="359"/>
    </location>
</feature>
<reference evidence="3 4" key="1">
    <citation type="submission" date="2014-03" db="EMBL/GenBank/DDBJ databases">
        <title>Bradyrhizobium valentinum sp. nov., isolated from effective nodules of Lupinus mariae-josephae, a lupine endemic of basic-lime soils in Eastern Spain.</title>
        <authorList>
            <person name="Duran D."/>
            <person name="Rey L."/>
            <person name="Navarro A."/>
            <person name="Busquets A."/>
            <person name="Imperial J."/>
            <person name="Ruiz-Argueso T."/>
        </authorList>
    </citation>
    <scope>NUCLEOTIDE SEQUENCE [LARGE SCALE GENOMIC DNA]</scope>
    <source>
        <strain evidence="3 4">CCBAU 23086</strain>
    </source>
</reference>
<feature type="region of interest" description="Disordered" evidence="1">
    <location>
        <begin position="306"/>
        <end position="373"/>
    </location>
</feature>
<feature type="region of interest" description="Disordered" evidence="1">
    <location>
        <begin position="269"/>
        <end position="294"/>
    </location>
</feature>
<evidence type="ECO:0000313" key="3">
    <source>
        <dbReference type="EMBL" id="KRR25601.1"/>
    </source>
</evidence>
<evidence type="ECO:0000256" key="2">
    <source>
        <dbReference type="SAM" id="Phobius"/>
    </source>
</evidence>
<sequence>MSYRSVKSVPAFVAGIVAATSLVTVTDLRAQSAEPEAEASTQVAQAATDSCLTSPKGATPAGSHWYYRIDRTTKRQCWYLREESDKADDKFARAAAPPESAPAPASAAADPAPPSRSAARKSISDARAEWVPQPQLPRAEPAKAEPRTTGSVLAENTQRVSMPNVLAPAPLSSMRWNDSPTAASASPTPAALQVAAAATPATQLLPAAEAQQQAVDQITPAPAEPVTTAKPTASLQMLFLVIAAALALAGLIVSAMVRIGRMRARRAMRKKRRKMWDSARTRRAPQPSPQPMFHDEGARLRRAETVQHVQQTRAPQERTARVPRERPRAPQERSYVPQERARVPQERRPAPQDRDREQQMTEMLARLARSAQT</sequence>
<keyword evidence="2" id="KW-0812">Transmembrane</keyword>
<evidence type="ECO:0000313" key="4">
    <source>
        <dbReference type="Proteomes" id="UP000051660"/>
    </source>
</evidence>
<feature type="transmembrane region" description="Helical" evidence="2">
    <location>
        <begin position="237"/>
        <end position="260"/>
    </location>
</feature>
<accession>A0A0R3N0M5</accession>
<evidence type="ECO:0000256" key="1">
    <source>
        <dbReference type="SAM" id="MobiDB-lite"/>
    </source>
</evidence>
<feature type="compositionally biased region" description="Low complexity" evidence="1">
    <location>
        <begin position="93"/>
        <end position="110"/>
    </location>
</feature>
<dbReference type="EMBL" id="LLYB01000055">
    <property type="protein sequence ID" value="KRR25601.1"/>
    <property type="molecule type" value="Genomic_DNA"/>
</dbReference>
<feature type="region of interest" description="Disordered" evidence="1">
    <location>
        <begin position="36"/>
        <end position="58"/>
    </location>
</feature>
<feature type="compositionally biased region" description="Basic and acidic residues" evidence="1">
    <location>
        <begin position="315"/>
        <end position="331"/>
    </location>
</feature>
<organism evidence="3 4">
    <name type="scientific">Bradyrhizobium lablabi</name>
    <dbReference type="NCBI Taxonomy" id="722472"/>
    <lineage>
        <taxon>Bacteria</taxon>
        <taxon>Pseudomonadati</taxon>
        <taxon>Pseudomonadota</taxon>
        <taxon>Alphaproteobacteria</taxon>
        <taxon>Hyphomicrobiales</taxon>
        <taxon>Nitrobacteraceae</taxon>
        <taxon>Bradyrhizobium</taxon>
    </lineage>
</organism>
<feature type="compositionally biased region" description="Polar residues" evidence="1">
    <location>
        <begin position="148"/>
        <end position="159"/>
    </location>
</feature>
<name>A0A0R3N0M5_9BRAD</name>
<feature type="region of interest" description="Disordered" evidence="1">
    <location>
        <begin position="89"/>
        <end position="159"/>
    </location>
</feature>
<dbReference type="RefSeq" id="WP_057857785.1">
    <property type="nucleotide sequence ID" value="NZ_LLYB01000055.1"/>
</dbReference>
<keyword evidence="2" id="KW-0472">Membrane</keyword>
<comment type="caution">
    <text evidence="3">The sequence shown here is derived from an EMBL/GenBank/DDBJ whole genome shotgun (WGS) entry which is preliminary data.</text>
</comment>
<keyword evidence="2" id="KW-1133">Transmembrane helix</keyword>
<dbReference type="Proteomes" id="UP000051660">
    <property type="component" value="Unassembled WGS sequence"/>
</dbReference>
<proteinExistence type="predicted"/>
<dbReference type="OrthoDB" id="8138583at2"/>
<protein>
    <submittedName>
        <fullName evidence="3">Uncharacterized protein</fullName>
    </submittedName>
</protein>
<feature type="compositionally biased region" description="Polar residues" evidence="1">
    <location>
        <begin position="39"/>
        <end position="53"/>
    </location>
</feature>
<gene>
    <name evidence="3" type="ORF">CQ14_18220</name>
</gene>
<dbReference type="AlphaFoldDB" id="A0A0R3N0M5"/>